<keyword evidence="2 5" id="KW-0418">Kinase</keyword>
<dbReference type="PANTHER" id="PTHR10584">
    <property type="entry name" value="SUGAR KINASE"/>
    <property type="match status" value="1"/>
</dbReference>
<dbReference type="RefSeq" id="WP_062613256.1">
    <property type="nucleotide sequence ID" value="NZ_CALTZF010000002.1"/>
</dbReference>
<dbReference type="STRING" id="59561.AQZ59_00740"/>
<dbReference type="PATRIC" id="fig|59561.3.peg.733"/>
<dbReference type="Proteomes" id="UP001225576">
    <property type="component" value="Unassembled WGS sequence"/>
</dbReference>
<dbReference type="GO" id="GO:0005829">
    <property type="term" value="C:cytosol"/>
    <property type="evidence" value="ECO:0007669"/>
    <property type="project" value="TreeGrafter"/>
</dbReference>
<dbReference type="InterPro" id="IPR029056">
    <property type="entry name" value="Ribokinase-like"/>
</dbReference>
<reference evidence="4 6" key="1">
    <citation type="submission" date="2015-11" db="EMBL/GenBank/DDBJ databases">
        <title>Draft Genome Sequence of the Type Strain Trueperella bernardiae LCDC 89-0504T, Isolated from Blood Culture.</title>
        <authorList>
            <person name="Bernier A.-M."/>
            <person name="Bernard K."/>
        </authorList>
    </citation>
    <scope>NUCLEOTIDE SEQUENCE [LARGE SCALE GENOMIC DNA]</scope>
    <source>
        <strain evidence="4 6">LCDC 89-0504</strain>
    </source>
</reference>
<organism evidence="4 6">
    <name type="scientific">Trueperella bernardiae</name>
    <dbReference type="NCBI Taxonomy" id="59561"/>
    <lineage>
        <taxon>Bacteria</taxon>
        <taxon>Bacillati</taxon>
        <taxon>Actinomycetota</taxon>
        <taxon>Actinomycetes</taxon>
        <taxon>Actinomycetales</taxon>
        <taxon>Actinomycetaceae</taxon>
        <taxon>Trueperella</taxon>
    </lineage>
</organism>
<accession>A0A0W1KKU2</accession>
<dbReference type="GO" id="GO:0016301">
    <property type="term" value="F:kinase activity"/>
    <property type="evidence" value="ECO:0007669"/>
    <property type="project" value="UniProtKB-KW"/>
</dbReference>
<sequence>MTLIHTGSVIVDQVLRIAKMPEPGGDIVATGAFTVAGGAMNSLLAAVRDGMDVLYCGLVGTGMNAAVIARALEEAGVRVNYERLPADNGFCVALVEDSAERTFITSIGVEGDFGIEHLDAIDVRPGDFVYVSGYSLATAKNADGLARWLPGLPPSVTVFVDPSPLVADLPFDLFAPVLARCDILSANEREAAVILERFGVLGAGFDHDDVARELAAALPEGAWAVVRNGAEATRVSRNDGRGKVTAVPTFPCEPVDTNGCGDVHAGVLLSALDRGLDMMSAVERANAAAALKAGRSGPNTAPTSAEIDTFLRELGRAGR</sequence>
<dbReference type="OrthoDB" id="8578462at2"/>
<evidence type="ECO:0000256" key="2">
    <source>
        <dbReference type="ARBA" id="ARBA00022777"/>
    </source>
</evidence>
<dbReference type="EC" id="2.7.7.70" evidence="4"/>
<keyword evidence="1 4" id="KW-0808">Transferase</keyword>
<dbReference type="Proteomes" id="UP000054404">
    <property type="component" value="Unassembled WGS sequence"/>
</dbReference>
<dbReference type="Gene3D" id="3.40.1190.20">
    <property type="match status" value="1"/>
</dbReference>
<evidence type="ECO:0000259" key="3">
    <source>
        <dbReference type="Pfam" id="PF00294"/>
    </source>
</evidence>
<evidence type="ECO:0000313" key="4">
    <source>
        <dbReference type="EMBL" id="KTF04220.1"/>
    </source>
</evidence>
<dbReference type="InterPro" id="IPR011611">
    <property type="entry name" value="PfkB_dom"/>
</dbReference>
<evidence type="ECO:0000313" key="6">
    <source>
        <dbReference type="Proteomes" id="UP000054404"/>
    </source>
</evidence>
<dbReference type="Pfam" id="PF00294">
    <property type="entry name" value="PfkB"/>
    <property type="match status" value="1"/>
</dbReference>
<reference evidence="5" key="2">
    <citation type="submission" date="2023-05" db="EMBL/GenBank/DDBJ databases">
        <title>Genomic Catalog of Human Bladder Bacteria.</title>
        <authorList>
            <person name="Du J."/>
        </authorList>
    </citation>
    <scope>NUCLEOTIDE SEQUENCE</scope>
    <source>
        <strain evidence="5">UMB1304A</strain>
    </source>
</reference>
<name>A0A0W1KKU2_9ACTO</name>
<proteinExistence type="predicted"/>
<evidence type="ECO:0000313" key="5">
    <source>
        <dbReference type="EMBL" id="MDK8601680.1"/>
    </source>
</evidence>
<protein>
    <submittedName>
        <fullName evidence="4">Bifunctional protein HldE</fullName>
        <ecNumber evidence="4">2.7.7.70</ecNumber>
    </submittedName>
    <submittedName>
        <fullName evidence="5">PfkB family carbohydrate kinase</fullName>
    </submittedName>
</protein>
<feature type="domain" description="Carbohydrate kinase PfkB" evidence="3">
    <location>
        <begin position="7"/>
        <end position="300"/>
    </location>
</feature>
<dbReference type="GO" id="GO:0016779">
    <property type="term" value="F:nucleotidyltransferase activity"/>
    <property type="evidence" value="ECO:0007669"/>
    <property type="project" value="UniProtKB-KW"/>
</dbReference>
<keyword evidence="6" id="KW-1185">Reference proteome</keyword>
<dbReference type="PANTHER" id="PTHR10584:SF166">
    <property type="entry name" value="RIBOKINASE"/>
    <property type="match status" value="1"/>
</dbReference>
<dbReference type="AlphaFoldDB" id="A0A0W1KKU2"/>
<gene>
    <name evidence="4" type="primary">hldE</name>
    <name evidence="4" type="ORF">AQZ59_00740</name>
    <name evidence="5" type="ORF">QP858_04285</name>
</gene>
<evidence type="ECO:0000256" key="1">
    <source>
        <dbReference type="ARBA" id="ARBA00022679"/>
    </source>
</evidence>
<dbReference type="EMBL" id="LNIZ01000003">
    <property type="protein sequence ID" value="KTF04220.1"/>
    <property type="molecule type" value="Genomic_DNA"/>
</dbReference>
<keyword evidence="4" id="KW-0548">Nucleotidyltransferase</keyword>
<dbReference type="EMBL" id="JASPDQ010000007">
    <property type="protein sequence ID" value="MDK8601680.1"/>
    <property type="molecule type" value="Genomic_DNA"/>
</dbReference>
<dbReference type="SUPFAM" id="SSF53613">
    <property type="entry name" value="Ribokinase-like"/>
    <property type="match status" value="1"/>
</dbReference>
<comment type="caution">
    <text evidence="4">The sequence shown here is derived from an EMBL/GenBank/DDBJ whole genome shotgun (WGS) entry which is preliminary data.</text>
</comment>